<dbReference type="GO" id="GO:0005975">
    <property type="term" value="P:carbohydrate metabolic process"/>
    <property type="evidence" value="ECO:0007669"/>
    <property type="project" value="InterPro"/>
</dbReference>
<dbReference type="InterPro" id="IPR050426">
    <property type="entry name" value="Glycosyltransferase_28"/>
</dbReference>
<proteinExistence type="predicted"/>
<dbReference type="GO" id="GO:0008194">
    <property type="term" value="F:UDP-glycosyltransferase activity"/>
    <property type="evidence" value="ECO:0007669"/>
    <property type="project" value="InterPro"/>
</dbReference>
<accession>A0A1I6Z212</accession>
<feature type="domain" description="Glycosyltransferase family 28 N-terminal" evidence="1">
    <location>
        <begin position="3"/>
        <end position="83"/>
    </location>
</feature>
<protein>
    <submittedName>
        <fullName evidence="2">UDP:flavonoid glycosyltransferase YjiC, YdhE family</fullName>
    </submittedName>
</protein>
<evidence type="ECO:0000313" key="3">
    <source>
        <dbReference type="Proteomes" id="UP000236454"/>
    </source>
</evidence>
<dbReference type="FunFam" id="3.40.50.2000:FF:000009">
    <property type="entry name" value="Sterol 3-beta-glucosyltransferase UGT80A2"/>
    <property type="match status" value="1"/>
</dbReference>
<evidence type="ECO:0000313" key="2">
    <source>
        <dbReference type="EMBL" id="SFT56757.1"/>
    </source>
</evidence>
<dbReference type="AlphaFoldDB" id="A0A1I6Z212"/>
<dbReference type="GO" id="GO:0033072">
    <property type="term" value="P:vancomycin biosynthetic process"/>
    <property type="evidence" value="ECO:0007669"/>
    <property type="project" value="UniProtKB-ARBA"/>
</dbReference>
<dbReference type="CDD" id="cd03784">
    <property type="entry name" value="GT1_Gtf-like"/>
    <property type="match status" value="1"/>
</dbReference>
<dbReference type="Proteomes" id="UP000236454">
    <property type="component" value="Unassembled WGS sequence"/>
</dbReference>
<dbReference type="Pfam" id="PF03033">
    <property type="entry name" value="Glyco_transf_28"/>
    <property type="match status" value="1"/>
</dbReference>
<dbReference type="PANTHER" id="PTHR48050:SF13">
    <property type="entry name" value="STEROL 3-BETA-GLUCOSYLTRANSFERASE UGT80A2"/>
    <property type="match status" value="1"/>
</dbReference>
<dbReference type="InterPro" id="IPR004276">
    <property type="entry name" value="GlycoTrans_28_N"/>
</dbReference>
<dbReference type="PANTHER" id="PTHR48050">
    <property type="entry name" value="STEROL 3-BETA-GLUCOSYLTRANSFERASE"/>
    <property type="match status" value="1"/>
</dbReference>
<dbReference type="Pfam" id="PF00201">
    <property type="entry name" value="UDPGT"/>
    <property type="match status" value="1"/>
</dbReference>
<dbReference type="SUPFAM" id="SSF53756">
    <property type="entry name" value="UDP-Glycosyltransferase/glycogen phosphorylase"/>
    <property type="match status" value="1"/>
</dbReference>
<dbReference type="InterPro" id="IPR002213">
    <property type="entry name" value="UDP_glucos_trans"/>
</dbReference>
<gene>
    <name evidence="2" type="ORF">SAMN05216474_1371</name>
</gene>
<evidence type="ECO:0000259" key="1">
    <source>
        <dbReference type="Pfam" id="PF03033"/>
    </source>
</evidence>
<dbReference type="EMBL" id="FPAS01000001">
    <property type="protein sequence ID" value="SFT56757.1"/>
    <property type="molecule type" value="Genomic_DNA"/>
</dbReference>
<dbReference type="OrthoDB" id="764352at2"/>
<dbReference type="RefSeq" id="WP_090247565.1">
    <property type="nucleotide sequence ID" value="NZ_FPAS01000001.1"/>
</dbReference>
<name>A0A1I6Z212_9FLAO</name>
<dbReference type="Gene3D" id="3.40.50.2000">
    <property type="entry name" value="Glycogen Phosphorylase B"/>
    <property type="match status" value="2"/>
</dbReference>
<reference evidence="2 3" key="1">
    <citation type="submission" date="2016-10" db="EMBL/GenBank/DDBJ databases">
        <authorList>
            <person name="de Groot N.N."/>
        </authorList>
    </citation>
    <scope>NUCLEOTIDE SEQUENCE [LARGE SCALE GENOMIC DNA]</scope>
    <source>
        <strain evidence="2 3">CGMCC 1.7005</strain>
    </source>
</reference>
<keyword evidence="3" id="KW-1185">Reference proteome</keyword>
<organism evidence="2 3">
    <name type="scientific">Lishizhenia tianjinensis</name>
    <dbReference type="NCBI Taxonomy" id="477690"/>
    <lineage>
        <taxon>Bacteria</taxon>
        <taxon>Pseudomonadati</taxon>
        <taxon>Bacteroidota</taxon>
        <taxon>Flavobacteriia</taxon>
        <taxon>Flavobacteriales</taxon>
        <taxon>Crocinitomicaceae</taxon>
        <taxon>Lishizhenia</taxon>
    </lineage>
</organism>
<keyword evidence="2" id="KW-0808">Transferase</keyword>
<dbReference type="STRING" id="477690.SAMN05216474_1371"/>
<sequence length="414" mass="47319">MKILITSIGTRGDMEPFLAIAEILKGYGHDVTCLFPDQFKNLVDDTGVAFEGLGPEFYEMLESDIGQFAMGGGGNKFKKIISYIKLGFKQKGINKKLVQRQFEVVQKLQPDRIVHNGKAMYPVLWEIENPGNTTYVSPVPYLHYVKGHTHTAFHSNFGEFFNKLTYKLADFGVLKAIQTTAKQLKLKYTKQQIKTAYLKHQIVYTVSPHLFQRPDYWPSNMQVLGYHERNKTTNWTPSNELLTFINTKRPVVLFTFGSMSNPEPEKKTQIVLEAFEKLDVTVIINSPANGLIEPKEYDRKKFFFTKNIPYDWAFPKMHAVVHHGGSGSTHMSLKYACPTLIIPHIIDQFNWNNLVAEQNFGPKGISISKLNTKDLHLLLKDLITNPLYNENTEKISAKIQAEDFTADLHRILTE</sequence>
<dbReference type="GO" id="GO:0016758">
    <property type="term" value="F:hexosyltransferase activity"/>
    <property type="evidence" value="ECO:0007669"/>
    <property type="project" value="InterPro"/>
</dbReference>